<dbReference type="EMBL" id="FNIL01000006">
    <property type="protein sequence ID" value="SDO04782.1"/>
    <property type="molecule type" value="Genomic_DNA"/>
</dbReference>
<dbReference type="OrthoDB" id="9811471at2"/>
<dbReference type="PANTHER" id="PTHR11895:SF7">
    <property type="entry name" value="GLUTAMYL-TRNA(GLN) AMIDOTRANSFERASE SUBUNIT A, MITOCHONDRIAL"/>
    <property type="match status" value="1"/>
</dbReference>
<keyword evidence="4" id="KW-1185">Reference proteome</keyword>
<sequence>MEYTKINELIAGYQNKQFSPMETAKAYIERIKKYDPLLQSFITLPEAEILAQAELAEKNFMKQKARKLEGVPVSYKDNINTKNIKTTNGSPIQEHNIPLENAEVVNRLQHAGTVTIGKTNLYEYAFGITSSNPYYGDVTNLWGEGLTAGGSSSGAAAAVAAGFCSASIGTDTAGSVRVPASCTGTVGLKPTYGLIDMQGIYPLSWSLDHSGVLTHNVEDLAEIMNVFTKLQETKQLPLSKVKVGVPSSYFTENINEEVNHFYLEALRKLESLGASLIEIDGTFAAGSIETAKTIATSEVGYVHKEQAKTLLDKYSEGAKAVFRKSGIISAHEYFHALETRKKMKHSLAHIFETVDIIATPTIPNLPFHKSVKNLSFGSVTEDINDTMIRFTSVFNLSGNPAISIPCAFTEEELPVGLQLIGDYFQEERIIHAALAYEKHFLEEFYQMRTKKLHSFIGHDVH</sequence>
<dbReference type="PANTHER" id="PTHR11895">
    <property type="entry name" value="TRANSAMIDASE"/>
    <property type="match status" value="1"/>
</dbReference>
<evidence type="ECO:0000259" key="2">
    <source>
        <dbReference type="Pfam" id="PF01425"/>
    </source>
</evidence>
<dbReference type="InterPro" id="IPR036928">
    <property type="entry name" value="AS_sf"/>
</dbReference>
<dbReference type="InterPro" id="IPR000120">
    <property type="entry name" value="Amidase"/>
</dbReference>
<evidence type="ECO:0000256" key="1">
    <source>
        <dbReference type="ARBA" id="ARBA00009199"/>
    </source>
</evidence>
<protein>
    <submittedName>
        <fullName evidence="3">Aspartyl-tRNA(Asn)/glutamyl-tRNA(Gln) amidotransferase subunit A</fullName>
    </submittedName>
</protein>
<organism evidence="3 4">
    <name type="scientific">Alkalicoccus daliensis</name>
    <dbReference type="NCBI Taxonomy" id="745820"/>
    <lineage>
        <taxon>Bacteria</taxon>
        <taxon>Bacillati</taxon>
        <taxon>Bacillota</taxon>
        <taxon>Bacilli</taxon>
        <taxon>Bacillales</taxon>
        <taxon>Bacillaceae</taxon>
        <taxon>Alkalicoccus</taxon>
    </lineage>
</organism>
<dbReference type="RefSeq" id="WP_090842967.1">
    <property type="nucleotide sequence ID" value="NZ_FNIL01000006.1"/>
</dbReference>
<accession>A0A1H0GD28</accession>
<reference evidence="4" key="1">
    <citation type="submission" date="2016-10" db="EMBL/GenBank/DDBJ databases">
        <authorList>
            <person name="Varghese N."/>
            <person name="Submissions S."/>
        </authorList>
    </citation>
    <scope>NUCLEOTIDE SEQUENCE [LARGE SCALE GENOMIC DNA]</scope>
    <source>
        <strain evidence="4">CGMCC 1.10369</strain>
    </source>
</reference>
<dbReference type="STRING" id="745820.SAMN04488053_10662"/>
<gene>
    <name evidence="3" type="ORF">SAMN04488053_10662</name>
</gene>
<dbReference type="Pfam" id="PF01425">
    <property type="entry name" value="Amidase"/>
    <property type="match status" value="1"/>
</dbReference>
<name>A0A1H0GD28_9BACI</name>
<dbReference type="InterPro" id="IPR023631">
    <property type="entry name" value="Amidase_dom"/>
</dbReference>
<dbReference type="AlphaFoldDB" id="A0A1H0GD28"/>
<dbReference type="InterPro" id="IPR020556">
    <property type="entry name" value="Amidase_CS"/>
</dbReference>
<dbReference type="SUPFAM" id="SSF75304">
    <property type="entry name" value="Amidase signature (AS) enzymes"/>
    <property type="match status" value="1"/>
</dbReference>
<dbReference type="GO" id="GO:0016740">
    <property type="term" value="F:transferase activity"/>
    <property type="evidence" value="ECO:0007669"/>
    <property type="project" value="UniProtKB-KW"/>
</dbReference>
<comment type="similarity">
    <text evidence="1">Belongs to the amidase family.</text>
</comment>
<dbReference type="Proteomes" id="UP000198778">
    <property type="component" value="Unassembled WGS sequence"/>
</dbReference>
<keyword evidence="3" id="KW-0808">Transferase</keyword>
<evidence type="ECO:0000313" key="4">
    <source>
        <dbReference type="Proteomes" id="UP000198778"/>
    </source>
</evidence>
<dbReference type="PROSITE" id="PS00571">
    <property type="entry name" value="AMIDASES"/>
    <property type="match status" value="1"/>
</dbReference>
<dbReference type="Gene3D" id="3.90.1300.10">
    <property type="entry name" value="Amidase signature (AS) domain"/>
    <property type="match status" value="1"/>
</dbReference>
<proteinExistence type="inferred from homology"/>
<feature type="domain" description="Amidase" evidence="2">
    <location>
        <begin position="23"/>
        <end position="429"/>
    </location>
</feature>
<evidence type="ECO:0000313" key="3">
    <source>
        <dbReference type="EMBL" id="SDO04782.1"/>
    </source>
</evidence>